<evidence type="ECO:0000256" key="1">
    <source>
        <dbReference type="ARBA" id="ARBA00007118"/>
    </source>
</evidence>
<dbReference type="OrthoDB" id="9812105at2"/>
<name>A0A1M6TF79_9CLOT</name>
<dbReference type="PANTHER" id="PTHR43673:SF12">
    <property type="entry name" value="PROTEIN DRGA"/>
    <property type="match status" value="1"/>
</dbReference>
<dbReference type="RefSeq" id="WP_072992455.1">
    <property type="nucleotide sequence ID" value="NZ_FQZB01000020.1"/>
</dbReference>
<proteinExistence type="inferred from homology"/>
<keyword evidence="2" id="KW-0560">Oxidoreductase</keyword>
<feature type="domain" description="Nitroreductase" evidence="3">
    <location>
        <begin position="11"/>
        <end position="186"/>
    </location>
</feature>
<dbReference type="SUPFAM" id="SSF55469">
    <property type="entry name" value="FMN-dependent nitroreductase-like"/>
    <property type="match status" value="1"/>
</dbReference>
<evidence type="ECO:0000259" key="3">
    <source>
        <dbReference type="Pfam" id="PF00881"/>
    </source>
</evidence>
<accession>A0A1M6TF79</accession>
<dbReference type="AlphaFoldDB" id="A0A1M6TF79"/>
<dbReference type="CDD" id="cd02137">
    <property type="entry name" value="MhqN-like"/>
    <property type="match status" value="1"/>
</dbReference>
<keyword evidence="5" id="KW-1185">Reference proteome</keyword>
<sequence>MINKNFSEIVDERRSANNFEEGVKISKDELNEIFKEVALAPSCFNLQHANYLVINNDSLKEVFREKACNQYKVHTASAAILVLGDKEAYKNAEKLYEPMKWLKIMDSIQYAQTVDAIYKLYESRGESFMQEEAVRNGALSAMLFMLSAKNKGWDTCPMIGFDREETRKLFKIDDKYEIVLLITIGKEDQNNKRFRGYRKPIEEFVTYIE</sequence>
<dbReference type="STRING" id="1121302.SAMN02745163_04019"/>
<evidence type="ECO:0000313" key="4">
    <source>
        <dbReference type="EMBL" id="SHK55675.1"/>
    </source>
</evidence>
<protein>
    <submittedName>
        <fullName evidence="4">Putative NAD(P)H nitroreductase</fullName>
    </submittedName>
</protein>
<dbReference type="Gene3D" id="3.40.109.10">
    <property type="entry name" value="NADH Oxidase"/>
    <property type="match status" value="1"/>
</dbReference>
<dbReference type="Pfam" id="PF00881">
    <property type="entry name" value="Nitroreductase"/>
    <property type="match status" value="1"/>
</dbReference>
<dbReference type="InterPro" id="IPR029479">
    <property type="entry name" value="Nitroreductase"/>
</dbReference>
<evidence type="ECO:0000313" key="5">
    <source>
        <dbReference type="Proteomes" id="UP000184310"/>
    </source>
</evidence>
<reference evidence="4 5" key="1">
    <citation type="submission" date="2016-11" db="EMBL/GenBank/DDBJ databases">
        <authorList>
            <person name="Jaros S."/>
            <person name="Januszkiewicz K."/>
            <person name="Wedrychowicz H."/>
        </authorList>
    </citation>
    <scope>NUCLEOTIDE SEQUENCE [LARGE SCALE GENOMIC DNA]</scope>
    <source>
        <strain evidence="4 5">DSM 21758</strain>
    </source>
</reference>
<dbReference type="PANTHER" id="PTHR43673">
    <property type="entry name" value="NAD(P)H NITROREDUCTASE YDGI-RELATED"/>
    <property type="match status" value="1"/>
</dbReference>
<comment type="similarity">
    <text evidence="1">Belongs to the nitroreductase family.</text>
</comment>
<dbReference type="GO" id="GO:0016491">
    <property type="term" value="F:oxidoreductase activity"/>
    <property type="evidence" value="ECO:0007669"/>
    <property type="project" value="UniProtKB-KW"/>
</dbReference>
<dbReference type="EMBL" id="FQZB01000020">
    <property type="protein sequence ID" value="SHK55675.1"/>
    <property type="molecule type" value="Genomic_DNA"/>
</dbReference>
<evidence type="ECO:0000256" key="2">
    <source>
        <dbReference type="ARBA" id="ARBA00023002"/>
    </source>
</evidence>
<gene>
    <name evidence="4" type="ORF">SAMN02745163_04019</name>
</gene>
<dbReference type="InterPro" id="IPR000415">
    <property type="entry name" value="Nitroreductase-like"/>
</dbReference>
<organism evidence="4 5">
    <name type="scientific">Clostridium cavendishii DSM 21758</name>
    <dbReference type="NCBI Taxonomy" id="1121302"/>
    <lineage>
        <taxon>Bacteria</taxon>
        <taxon>Bacillati</taxon>
        <taxon>Bacillota</taxon>
        <taxon>Clostridia</taxon>
        <taxon>Eubacteriales</taxon>
        <taxon>Clostridiaceae</taxon>
        <taxon>Clostridium</taxon>
    </lineage>
</organism>
<dbReference type="Proteomes" id="UP000184310">
    <property type="component" value="Unassembled WGS sequence"/>
</dbReference>